<comment type="caution">
    <text evidence="2">The sequence shown here is derived from an EMBL/GenBank/DDBJ whole genome shotgun (WGS) entry which is preliminary data.</text>
</comment>
<dbReference type="EC" id="2.3.1.-" evidence="2"/>
<dbReference type="PANTHER" id="PTHR21367:SF1">
    <property type="entry name" value="ARGINYL-TRNA--PROTEIN TRANSFERASE 1"/>
    <property type="match status" value="1"/>
</dbReference>
<protein>
    <submittedName>
        <fullName evidence="2">GNAT family N-acetyltransferase</fullName>
        <ecNumber evidence="2">2.3.1.-</ecNumber>
    </submittedName>
</protein>
<dbReference type="InterPro" id="IPR007472">
    <property type="entry name" value="N-end_Aminoacyl_Trfase_C"/>
</dbReference>
<dbReference type="RefSeq" id="WP_254092326.1">
    <property type="nucleotide sequence ID" value="NZ_JAHESC010000035.1"/>
</dbReference>
<feature type="domain" description="N-end rule aminoacyl transferase C-terminal" evidence="1">
    <location>
        <begin position="86"/>
        <end position="197"/>
    </location>
</feature>
<dbReference type="InterPro" id="IPR016181">
    <property type="entry name" value="Acyl_CoA_acyltransferase"/>
</dbReference>
<dbReference type="AlphaFoldDB" id="A0AAP2DBR0"/>
<dbReference type="SUPFAM" id="SSF55729">
    <property type="entry name" value="Acyl-CoA N-acyltransferases (Nat)"/>
    <property type="match status" value="1"/>
</dbReference>
<organism evidence="2 3">
    <name type="scientific">Dawidia soli</name>
    <dbReference type="NCBI Taxonomy" id="2782352"/>
    <lineage>
        <taxon>Bacteria</taxon>
        <taxon>Pseudomonadati</taxon>
        <taxon>Bacteroidota</taxon>
        <taxon>Cytophagia</taxon>
        <taxon>Cytophagales</taxon>
        <taxon>Chryseotaleaceae</taxon>
        <taxon>Dawidia</taxon>
    </lineage>
</organism>
<keyword evidence="2" id="KW-0808">Transferase</keyword>
<accession>A0AAP2DBR0</accession>
<proteinExistence type="predicted"/>
<evidence type="ECO:0000313" key="3">
    <source>
        <dbReference type="Proteomes" id="UP001319180"/>
    </source>
</evidence>
<evidence type="ECO:0000313" key="2">
    <source>
        <dbReference type="EMBL" id="MBT1689101.1"/>
    </source>
</evidence>
<reference evidence="2 3" key="1">
    <citation type="submission" date="2021-05" db="EMBL/GenBank/DDBJ databases">
        <title>A Polyphasic approach of four new species of the genus Ohtaekwangia: Ohtaekwangia histidinii sp. nov., Ohtaekwangia cretensis sp. nov., Ohtaekwangia indiensis sp. nov., Ohtaekwangia reichenbachii sp. nov. from diverse environment.</title>
        <authorList>
            <person name="Octaviana S."/>
        </authorList>
    </citation>
    <scope>NUCLEOTIDE SEQUENCE [LARGE SCALE GENOMIC DNA]</scope>
    <source>
        <strain evidence="2 3">PWU37</strain>
    </source>
</reference>
<dbReference type="InterPro" id="IPR030700">
    <property type="entry name" value="N-end_Aminoacyl_Trfase"/>
</dbReference>
<dbReference type="EMBL" id="JAHESC010000035">
    <property type="protein sequence ID" value="MBT1689101.1"/>
    <property type="molecule type" value="Genomic_DNA"/>
</dbReference>
<dbReference type="GO" id="GO:0005737">
    <property type="term" value="C:cytoplasm"/>
    <property type="evidence" value="ECO:0007669"/>
    <property type="project" value="TreeGrafter"/>
</dbReference>
<dbReference type="Proteomes" id="UP001319180">
    <property type="component" value="Unassembled WGS sequence"/>
</dbReference>
<dbReference type="PANTHER" id="PTHR21367">
    <property type="entry name" value="ARGININE-TRNA-PROTEIN TRANSFERASE 1"/>
    <property type="match status" value="1"/>
</dbReference>
<name>A0AAP2DBR0_9BACT</name>
<sequence length="347" mass="39628">MFSHVHFPQKLAPEDLDVYLAAGWFRMAQSIFTTNFLNFKGQFYSAVWLRVALENFTADKNQQKILKRNSAFRTEILPAKVTLAQEALFATYRASVSFEAATSLNSLLYGKVFYAIYDTYEVNIYDGDRLIACGFFDLGRNSAAGITSFYDPEYRKYSLGRYLIYLKMAYCHQQGLEYFYPGYFVPGYALFDYKLDMNRDLLQFLSVSTGQWTPIETFSPAVNPLLVMRQKLEAIQEELRHAGIDMTLYQYEFFDGNLIPELSDIDLFDFPVFLKGTDPALGELGPWIVYDVRDEHYHVFQCTIIGTPAMPGQTPGNYTEHLVKVDHDVAAAPNAEGIVTIIRAQLA</sequence>
<evidence type="ECO:0000259" key="1">
    <source>
        <dbReference type="Pfam" id="PF04377"/>
    </source>
</evidence>
<dbReference type="Pfam" id="PF04377">
    <property type="entry name" value="ATE_C"/>
    <property type="match status" value="1"/>
</dbReference>
<dbReference type="GO" id="GO:0004057">
    <property type="term" value="F:arginyl-tRNA--protein transferase activity"/>
    <property type="evidence" value="ECO:0007669"/>
    <property type="project" value="InterPro"/>
</dbReference>
<keyword evidence="3" id="KW-1185">Reference proteome</keyword>
<keyword evidence="2" id="KW-0012">Acyltransferase</keyword>
<gene>
    <name evidence="2" type="ORF">KK078_21220</name>
</gene>